<dbReference type="InterPro" id="IPR007627">
    <property type="entry name" value="RNA_pol_sigma70_r2"/>
</dbReference>
<dbReference type="GO" id="GO:0006352">
    <property type="term" value="P:DNA-templated transcription initiation"/>
    <property type="evidence" value="ECO:0007669"/>
    <property type="project" value="InterPro"/>
</dbReference>
<dbReference type="GO" id="GO:0016987">
    <property type="term" value="F:sigma factor activity"/>
    <property type="evidence" value="ECO:0007669"/>
    <property type="project" value="UniProtKB-KW"/>
</dbReference>
<dbReference type="SUPFAM" id="SSF88946">
    <property type="entry name" value="Sigma2 domain of RNA polymerase sigma factors"/>
    <property type="match status" value="1"/>
</dbReference>
<keyword evidence="2" id="KW-0805">Transcription regulation</keyword>
<dbReference type="Pfam" id="PF08281">
    <property type="entry name" value="Sigma70_r4_2"/>
    <property type="match status" value="1"/>
</dbReference>
<comment type="similarity">
    <text evidence="1">Belongs to the sigma-70 factor family. ECF subfamily.</text>
</comment>
<proteinExistence type="inferred from homology"/>
<evidence type="ECO:0000259" key="6">
    <source>
        <dbReference type="Pfam" id="PF08281"/>
    </source>
</evidence>
<keyword evidence="8" id="KW-1185">Reference proteome</keyword>
<dbReference type="InterPro" id="IPR013325">
    <property type="entry name" value="RNA_pol_sigma_r2"/>
</dbReference>
<evidence type="ECO:0000256" key="3">
    <source>
        <dbReference type="ARBA" id="ARBA00023082"/>
    </source>
</evidence>
<dbReference type="RefSeq" id="WP_115809130.1">
    <property type="nucleotide sequence ID" value="NZ_QUNI01000001.1"/>
</dbReference>
<evidence type="ECO:0000256" key="1">
    <source>
        <dbReference type="ARBA" id="ARBA00010641"/>
    </source>
</evidence>
<dbReference type="InterPro" id="IPR013324">
    <property type="entry name" value="RNA_pol_sigma_r3/r4-like"/>
</dbReference>
<gene>
    <name evidence="7" type="ORF">C8P67_10122</name>
</gene>
<dbReference type="Gene3D" id="1.10.10.10">
    <property type="entry name" value="Winged helix-like DNA-binding domain superfamily/Winged helix DNA-binding domain"/>
    <property type="match status" value="1"/>
</dbReference>
<keyword evidence="4" id="KW-0804">Transcription</keyword>
<dbReference type="AlphaFoldDB" id="A0A3E0EUP9"/>
<dbReference type="GO" id="GO:0003677">
    <property type="term" value="F:DNA binding"/>
    <property type="evidence" value="ECO:0007669"/>
    <property type="project" value="InterPro"/>
</dbReference>
<dbReference type="PANTHER" id="PTHR43133:SF46">
    <property type="entry name" value="RNA POLYMERASE SIGMA-70 FACTOR ECF SUBFAMILY"/>
    <property type="match status" value="1"/>
</dbReference>
<feature type="domain" description="RNA polymerase sigma factor 70 region 4 type 2" evidence="6">
    <location>
        <begin position="117"/>
        <end position="165"/>
    </location>
</feature>
<evidence type="ECO:0000259" key="5">
    <source>
        <dbReference type="Pfam" id="PF04542"/>
    </source>
</evidence>
<reference evidence="7 8" key="1">
    <citation type="submission" date="2018-08" db="EMBL/GenBank/DDBJ databases">
        <title>Genomic Encyclopedia of Archaeal and Bacterial Type Strains, Phase II (KMG-II): from individual species to whole genera.</title>
        <authorList>
            <person name="Goeker M."/>
        </authorList>
    </citation>
    <scope>NUCLEOTIDE SEQUENCE [LARGE SCALE GENOMIC DNA]</scope>
    <source>
        <strain evidence="7 8">DSM 100880</strain>
    </source>
</reference>
<dbReference type="InterPro" id="IPR039425">
    <property type="entry name" value="RNA_pol_sigma-70-like"/>
</dbReference>
<dbReference type="InterPro" id="IPR014284">
    <property type="entry name" value="RNA_pol_sigma-70_dom"/>
</dbReference>
<dbReference type="PANTHER" id="PTHR43133">
    <property type="entry name" value="RNA POLYMERASE ECF-TYPE SIGMA FACTO"/>
    <property type="match status" value="1"/>
</dbReference>
<organism evidence="7 8">
    <name type="scientific">Flavobacterium aquicola</name>
    <dbReference type="NCBI Taxonomy" id="1682742"/>
    <lineage>
        <taxon>Bacteria</taxon>
        <taxon>Pseudomonadati</taxon>
        <taxon>Bacteroidota</taxon>
        <taxon>Flavobacteriia</taxon>
        <taxon>Flavobacteriales</taxon>
        <taxon>Flavobacteriaceae</taxon>
        <taxon>Flavobacterium</taxon>
    </lineage>
</organism>
<protein>
    <submittedName>
        <fullName evidence="7">RNA polymerase sigma-70 factor (ECF subfamily)</fullName>
    </submittedName>
</protein>
<keyword evidence="3" id="KW-0731">Sigma factor</keyword>
<comment type="caution">
    <text evidence="7">The sequence shown here is derived from an EMBL/GenBank/DDBJ whole genome shotgun (WGS) entry which is preliminary data.</text>
</comment>
<dbReference type="InterPro" id="IPR036388">
    <property type="entry name" value="WH-like_DNA-bd_sf"/>
</dbReference>
<dbReference type="NCBIfam" id="TIGR02937">
    <property type="entry name" value="sigma70-ECF"/>
    <property type="match status" value="1"/>
</dbReference>
<feature type="domain" description="RNA polymerase sigma-70 region 2" evidence="5">
    <location>
        <begin position="17"/>
        <end position="81"/>
    </location>
</feature>
<evidence type="ECO:0000313" key="7">
    <source>
        <dbReference type="EMBL" id="REH01544.1"/>
    </source>
</evidence>
<evidence type="ECO:0000313" key="8">
    <source>
        <dbReference type="Proteomes" id="UP000257136"/>
    </source>
</evidence>
<evidence type="ECO:0000256" key="2">
    <source>
        <dbReference type="ARBA" id="ARBA00023015"/>
    </source>
</evidence>
<dbReference type="Gene3D" id="1.10.1740.10">
    <property type="match status" value="1"/>
</dbReference>
<evidence type="ECO:0000256" key="4">
    <source>
        <dbReference type="ARBA" id="ARBA00023163"/>
    </source>
</evidence>
<name>A0A3E0EUP9_9FLAO</name>
<dbReference type="EMBL" id="QUNI01000001">
    <property type="protein sequence ID" value="REH01544.1"/>
    <property type="molecule type" value="Genomic_DNA"/>
</dbReference>
<dbReference type="OrthoDB" id="1100095at2"/>
<dbReference type="Pfam" id="PF04542">
    <property type="entry name" value="Sigma70_r2"/>
    <property type="match status" value="1"/>
</dbReference>
<sequence>MTHNTFINKKLVFNKVYEQNWKALYVFAFNILRDKQSAEDIIQEIFIDFWLRMGETDIQNFTAYLFQAVRNQCAKKLKSKKLTAFELEIFEEALQLIEDEQTIEFSKEILMEEVKQKAHEILPKKCLDIFTLRFYDNMTIKEIAEQKSLSISTVENQINKALKLLKAGNNYYIKLLGILIVCS</sequence>
<dbReference type="Proteomes" id="UP000257136">
    <property type="component" value="Unassembled WGS sequence"/>
</dbReference>
<dbReference type="SUPFAM" id="SSF88659">
    <property type="entry name" value="Sigma3 and sigma4 domains of RNA polymerase sigma factors"/>
    <property type="match status" value="1"/>
</dbReference>
<accession>A0A3E0EUP9</accession>
<dbReference type="InterPro" id="IPR013249">
    <property type="entry name" value="RNA_pol_sigma70_r4_t2"/>
</dbReference>